<dbReference type="AlphaFoldDB" id="A0A9P8IWZ7"/>
<dbReference type="PANTHER" id="PTHR12131">
    <property type="entry name" value="ATP-DEPENDENT RNA AND DNA HELICASE"/>
    <property type="match status" value="1"/>
</dbReference>
<evidence type="ECO:0000313" key="8">
    <source>
        <dbReference type="Proteomes" id="UP000779574"/>
    </source>
</evidence>
<dbReference type="Proteomes" id="UP000779574">
    <property type="component" value="Unassembled WGS sequence"/>
</dbReference>
<dbReference type="InterPro" id="IPR050699">
    <property type="entry name" value="RNA-DNA_Helicase"/>
</dbReference>
<evidence type="ECO:0000313" key="7">
    <source>
        <dbReference type="EMBL" id="KAG9654317.1"/>
    </source>
</evidence>
<gene>
    <name evidence="7" type="ORF">KCU76_g20425</name>
</gene>
<reference evidence="7" key="2">
    <citation type="submission" date="2021-08" db="EMBL/GenBank/DDBJ databases">
        <authorList>
            <person name="Gostincar C."/>
            <person name="Sun X."/>
            <person name="Song Z."/>
            <person name="Gunde-Cimerman N."/>
        </authorList>
    </citation>
    <scope>NUCLEOTIDE SEQUENCE</scope>
    <source>
        <strain evidence="7">EXF-9911</strain>
    </source>
</reference>
<dbReference type="OrthoDB" id="5145020at2759"/>
<protein>
    <submittedName>
        <fullName evidence="7">Antiviral helicase</fullName>
    </submittedName>
</protein>
<keyword evidence="2" id="KW-0378">Hydrolase</keyword>
<keyword evidence="1" id="KW-0547">Nucleotide-binding</keyword>
<evidence type="ECO:0000256" key="1">
    <source>
        <dbReference type="ARBA" id="ARBA00022741"/>
    </source>
</evidence>
<organism evidence="7 8">
    <name type="scientific">Aureobasidium melanogenum</name>
    <name type="common">Aureobasidium pullulans var. melanogenum</name>
    <dbReference type="NCBI Taxonomy" id="46634"/>
    <lineage>
        <taxon>Eukaryota</taxon>
        <taxon>Fungi</taxon>
        <taxon>Dikarya</taxon>
        <taxon>Ascomycota</taxon>
        <taxon>Pezizomycotina</taxon>
        <taxon>Dothideomycetes</taxon>
        <taxon>Dothideomycetidae</taxon>
        <taxon>Dothideales</taxon>
        <taxon>Saccotheciaceae</taxon>
        <taxon>Aureobasidium</taxon>
    </lineage>
</organism>
<dbReference type="FunFam" id="1.10.3380.30:FF:000003">
    <property type="entry name" value="ATP dependent RNA helicase (Dob1)"/>
    <property type="match status" value="1"/>
</dbReference>
<keyword evidence="4" id="KW-0067">ATP-binding</keyword>
<keyword evidence="3 7" id="KW-0347">Helicase</keyword>
<evidence type="ECO:0000256" key="3">
    <source>
        <dbReference type="ARBA" id="ARBA00022806"/>
    </source>
</evidence>
<dbReference type="GO" id="GO:0005524">
    <property type="term" value="F:ATP binding"/>
    <property type="evidence" value="ECO:0007669"/>
    <property type="project" value="UniProtKB-KW"/>
</dbReference>
<evidence type="ECO:0000256" key="2">
    <source>
        <dbReference type="ARBA" id="ARBA00022801"/>
    </source>
</evidence>
<comment type="caution">
    <text evidence="7">The sequence shown here is derived from an EMBL/GenBank/DDBJ whole genome shotgun (WGS) entry which is preliminary data.</text>
</comment>
<name>A0A9P8IWZ7_AURME</name>
<evidence type="ECO:0000259" key="6">
    <source>
        <dbReference type="SMART" id="SM01142"/>
    </source>
</evidence>
<reference evidence="7" key="1">
    <citation type="journal article" date="2021" name="J Fungi (Basel)">
        <title>Virulence traits and population genomics of the black yeast Aureobasidium melanogenum.</title>
        <authorList>
            <person name="Cernosa A."/>
            <person name="Sun X."/>
            <person name="Gostincar C."/>
            <person name="Fang C."/>
            <person name="Gunde-Cimerman N."/>
            <person name="Song Z."/>
        </authorList>
    </citation>
    <scope>NUCLEOTIDE SEQUENCE</scope>
    <source>
        <strain evidence="7">EXF-9911</strain>
    </source>
</reference>
<dbReference type="EMBL" id="JAHFXF010002860">
    <property type="protein sequence ID" value="KAG9654317.1"/>
    <property type="molecule type" value="Genomic_DNA"/>
</dbReference>
<feature type="non-terminal residue" evidence="7">
    <location>
        <position position="1"/>
    </location>
</feature>
<dbReference type="GO" id="GO:0016787">
    <property type="term" value="F:hydrolase activity"/>
    <property type="evidence" value="ECO:0007669"/>
    <property type="project" value="UniProtKB-KW"/>
</dbReference>
<dbReference type="GO" id="GO:0000460">
    <property type="term" value="P:maturation of 5.8S rRNA"/>
    <property type="evidence" value="ECO:0007669"/>
    <property type="project" value="TreeGrafter"/>
</dbReference>
<evidence type="ECO:0000256" key="4">
    <source>
        <dbReference type="ARBA" id="ARBA00022840"/>
    </source>
</evidence>
<proteinExistence type="predicted"/>
<dbReference type="PANTHER" id="PTHR12131:SF7">
    <property type="entry name" value="EXOSOME RNA HELICASE MTR4"/>
    <property type="match status" value="1"/>
</dbReference>
<dbReference type="GO" id="GO:0004386">
    <property type="term" value="F:helicase activity"/>
    <property type="evidence" value="ECO:0007669"/>
    <property type="project" value="UniProtKB-KW"/>
</dbReference>
<evidence type="ECO:0000256" key="5">
    <source>
        <dbReference type="SAM" id="Coils"/>
    </source>
</evidence>
<dbReference type="Gene3D" id="1.10.3380.30">
    <property type="match status" value="1"/>
</dbReference>
<accession>A0A9P8IWZ7</accession>
<dbReference type="GO" id="GO:0005634">
    <property type="term" value="C:nucleus"/>
    <property type="evidence" value="ECO:0007669"/>
    <property type="project" value="TreeGrafter"/>
</dbReference>
<sequence length="216" mass="24898">VQLGNKIKEVRKQISDAMSVLQMEELKHRRRVLRRLGFINEADVVQLKARVACEISTGDELVLSELLFNRFFNELTPEQCAAALSCFIFEEKSNETPTLKELAKPFREIQAQARTVAKISQESKLAVNEDEYVEGFKYQLMEVVYKWCNGASFAEICKMTDVYEGSLIRLFRRLEELLRQMAQASKVMGSEELEQKFETALTKVRRDIVAAQSLYL</sequence>
<feature type="coiled-coil region" evidence="5">
    <location>
        <begin position="167"/>
        <end position="194"/>
    </location>
</feature>
<feature type="domain" description="ATP-dependent RNA helicase Ski2/MTR4 C-terminal" evidence="6">
    <location>
        <begin position="40"/>
        <end position="216"/>
    </location>
</feature>
<keyword evidence="5" id="KW-0175">Coiled coil</keyword>
<feature type="non-terminal residue" evidence="7">
    <location>
        <position position="216"/>
    </location>
</feature>
<dbReference type="InterPro" id="IPR012961">
    <property type="entry name" value="Ski2/MTR4_C"/>
</dbReference>
<dbReference type="Pfam" id="PF08148">
    <property type="entry name" value="DSHCT"/>
    <property type="match status" value="1"/>
</dbReference>
<dbReference type="SMART" id="SM01142">
    <property type="entry name" value="DSHCT"/>
    <property type="match status" value="1"/>
</dbReference>